<sequence>MTSPWLIVGLGNPGPEYAKHRHNVGFMVVEQWAQRHVTPGTGGVGWKSQFKGRVTSIHAGGQIGRCVVLEPQTYMNRSGESVRAAVDFHDVPLDRIVVVHDEIDFAFGRVGLKRGGGHGGHNGLRDIIKHLGKPSFFRVRVGVSRPRHGEVSDWVLSNFSGEDATFVDDLVDRAEQALTCLLAEGLTSAMNRFHPAPDAPVTSSGPAADASSAGGKSGKPTL</sequence>
<evidence type="ECO:0000256" key="5">
    <source>
        <dbReference type="ARBA" id="ARBA00038063"/>
    </source>
</evidence>
<evidence type="ECO:0000256" key="6">
    <source>
        <dbReference type="ARBA" id="ARBA00050038"/>
    </source>
</evidence>
<evidence type="ECO:0000256" key="7">
    <source>
        <dbReference type="HAMAP-Rule" id="MF_00083"/>
    </source>
</evidence>
<dbReference type="GO" id="GO:0006515">
    <property type="term" value="P:protein quality control for misfolded or incompletely synthesized proteins"/>
    <property type="evidence" value="ECO:0007669"/>
    <property type="project" value="UniProtKB-UniRule"/>
</dbReference>
<keyword evidence="2 7" id="KW-0820">tRNA-binding</keyword>
<evidence type="ECO:0000256" key="3">
    <source>
        <dbReference type="ARBA" id="ARBA00022801"/>
    </source>
</evidence>
<feature type="binding site" evidence="7">
    <location>
        <position position="76"/>
    </location>
    <ligand>
        <name>tRNA</name>
        <dbReference type="ChEBI" id="CHEBI:17843"/>
    </ligand>
</feature>
<dbReference type="GO" id="GO:0005737">
    <property type="term" value="C:cytoplasm"/>
    <property type="evidence" value="ECO:0007669"/>
    <property type="project" value="UniProtKB-SubCell"/>
</dbReference>
<dbReference type="AlphaFoldDB" id="A0A0C2CUK0"/>
<name>A0A0C2CUK0_9BACT</name>
<evidence type="ECO:0000313" key="9">
    <source>
        <dbReference type="EMBL" id="KIG13260.1"/>
    </source>
</evidence>
<keyword evidence="7" id="KW-0963">Cytoplasm</keyword>
<evidence type="ECO:0000256" key="1">
    <source>
        <dbReference type="ARBA" id="ARBA00013260"/>
    </source>
</evidence>
<evidence type="ECO:0000256" key="2">
    <source>
        <dbReference type="ARBA" id="ARBA00022555"/>
    </source>
</evidence>
<dbReference type="SUPFAM" id="SSF53178">
    <property type="entry name" value="Peptidyl-tRNA hydrolase-like"/>
    <property type="match status" value="1"/>
</dbReference>
<dbReference type="GO" id="GO:0000049">
    <property type="term" value="F:tRNA binding"/>
    <property type="evidence" value="ECO:0007669"/>
    <property type="project" value="UniProtKB-UniRule"/>
</dbReference>
<dbReference type="Proteomes" id="UP000031599">
    <property type="component" value="Unassembled WGS sequence"/>
</dbReference>
<proteinExistence type="inferred from homology"/>
<dbReference type="Pfam" id="PF01195">
    <property type="entry name" value="Pept_tRNA_hydro"/>
    <property type="match status" value="1"/>
</dbReference>
<dbReference type="InterPro" id="IPR036416">
    <property type="entry name" value="Pept_tRNA_hydro_sf"/>
</dbReference>
<dbReference type="CDD" id="cd00462">
    <property type="entry name" value="PTH"/>
    <property type="match status" value="1"/>
</dbReference>
<evidence type="ECO:0000256" key="8">
    <source>
        <dbReference type="SAM" id="MobiDB-lite"/>
    </source>
</evidence>
<feature type="compositionally biased region" description="Low complexity" evidence="8">
    <location>
        <begin position="203"/>
        <end position="222"/>
    </location>
</feature>
<comment type="similarity">
    <text evidence="5 7">Belongs to the PTH family.</text>
</comment>
<feature type="binding site" evidence="7">
    <location>
        <position position="122"/>
    </location>
    <ligand>
        <name>tRNA</name>
        <dbReference type="ChEBI" id="CHEBI:17843"/>
    </ligand>
</feature>
<feature type="binding site" evidence="7">
    <location>
        <position position="17"/>
    </location>
    <ligand>
        <name>tRNA</name>
        <dbReference type="ChEBI" id="CHEBI:17843"/>
    </ligand>
</feature>
<dbReference type="InterPro" id="IPR018171">
    <property type="entry name" value="Pept_tRNA_hydro_CS"/>
</dbReference>
<dbReference type="PANTHER" id="PTHR17224">
    <property type="entry name" value="PEPTIDYL-TRNA HYDROLASE"/>
    <property type="match status" value="1"/>
</dbReference>
<comment type="caution">
    <text evidence="9">The sequence shown here is derived from an EMBL/GenBank/DDBJ whole genome shotgun (WGS) entry which is preliminary data.</text>
</comment>
<evidence type="ECO:0000313" key="10">
    <source>
        <dbReference type="Proteomes" id="UP000031599"/>
    </source>
</evidence>
<dbReference type="NCBIfam" id="TIGR00447">
    <property type="entry name" value="pth"/>
    <property type="match status" value="1"/>
</dbReference>
<evidence type="ECO:0000256" key="4">
    <source>
        <dbReference type="ARBA" id="ARBA00022884"/>
    </source>
</evidence>
<organism evidence="9 10">
    <name type="scientific">Enhygromyxa salina</name>
    <dbReference type="NCBI Taxonomy" id="215803"/>
    <lineage>
        <taxon>Bacteria</taxon>
        <taxon>Pseudomonadati</taxon>
        <taxon>Myxococcota</taxon>
        <taxon>Polyangia</taxon>
        <taxon>Nannocystales</taxon>
        <taxon>Nannocystaceae</taxon>
        <taxon>Enhygromyxa</taxon>
    </lineage>
</organism>
<feature type="active site" description="Proton acceptor" evidence="7">
    <location>
        <position position="22"/>
    </location>
</feature>
<dbReference type="PROSITE" id="PS01196">
    <property type="entry name" value="PEPT_TRNA_HYDROL_2"/>
    <property type="match status" value="1"/>
</dbReference>
<protein>
    <recommendedName>
        <fullName evidence="6 7">Peptidyl-tRNA hydrolase</fullName>
        <shortName evidence="7">Pth</shortName>
        <ecNumber evidence="1 7">3.1.1.29</ecNumber>
    </recommendedName>
</protein>
<feature type="region of interest" description="Disordered" evidence="8">
    <location>
        <begin position="193"/>
        <end position="222"/>
    </location>
</feature>
<comment type="function">
    <text evidence="7">Catalyzes the release of premature peptidyl moieties from peptidyl-tRNA molecules trapped in stalled 50S ribosomal subunits, and thus maintains levels of free tRNAs and 50S ribosomes.</text>
</comment>
<dbReference type="FunFam" id="3.40.50.1470:FF:000001">
    <property type="entry name" value="Peptidyl-tRNA hydrolase"/>
    <property type="match status" value="1"/>
</dbReference>
<dbReference type="PANTHER" id="PTHR17224:SF1">
    <property type="entry name" value="PEPTIDYL-TRNA HYDROLASE"/>
    <property type="match status" value="1"/>
</dbReference>
<feature type="site" description="Discriminates between blocked and unblocked aminoacyl-tRNA" evidence="7">
    <location>
        <position position="12"/>
    </location>
</feature>
<comment type="subunit">
    <text evidence="7">Monomer.</text>
</comment>
<accession>A0A0C2CUK0</accession>
<dbReference type="HAMAP" id="MF_00083">
    <property type="entry name" value="Pept_tRNA_hydro_bact"/>
    <property type="match status" value="1"/>
</dbReference>
<feature type="binding site" evidence="7">
    <location>
        <position position="74"/>
    </location>
    <ligand>
        <name>tRNA</name>
        <dbReference type="ChEBI" id="CHEBI:17843"/>
    </ligand>
</feature>
<comment type="function">
    <text evidence="7">Hydrolyzes ribosome-free peptidyl-tRNAs (with 1 or more amino acids incorporated), which drop off the ribosome during protein synthesis, or as a result of ribosome stalling.</text>
</comment>
<dbReference type="GO" id="GO:0004045">
    <property type="term" value="F:peptidyl-tRNA hydrolase activity"/>
    <property type="evidence" value="ECO:0007669"/>
    <property type="project" value="UniProtKB-UniRule"/>
</dbReference>
<comment type="subcellular location">
    <subcellularLocation>
        <location evidence="7">Cytoplasm</location>
    </subcellularLocation>
</comment>
<dbReference type="GO" id="GO:0072344">
    <property type="term" value="P:rescue of stalled ribosome"/>
    <property type="evidence" value="ECO:0007669"/>
    <property type="project" value="UniProtKB-UniRule"/>
</dbReference>
<dbReference type="Gene3D" id="3.40.50.1470">
    <property type="entry name" value="Peptidyl-tRNA hydrolase"/>
    <property type="match status" value="1"/>
</dbReference>
<dbReference type="InterPro" id="IPR001328">
    <property type="entry name" value="Pept_tRNA_hydro"/>
</dbReference>
<keyword evidence="3 7" id="KW-0378">Hydrolase</keyword>
<reference evidence="9 10" key="1">
    <citation type="submission" date="2014-12" db="EMBL/GenBank/DDBJ databases">
        <title>Genome assembly of Enhygromyxa salina DSM 15201.</title>
        <authorList>
            <person name="Sharma G."/>
            <person name="Subramanian S."/>
        </authorList>
    </citation>
    <scope>NUCLEOTIDE SEQUENCE [LARGE SCALE GENOMIC DNA]</scope>
    <source>
        <strain evidence="9 10">DSM 15201</strain>
    </source>
</reference>
<dbReference type="RefSeq" id="WP_052556086.1">
    <property type="nucleotide sequence ID" value="NZ_JMCC02000103.1"/>
</dbReference>
<dbReference type="EC" id="3.1.1.29" evidence="1 7"/>
<comment type="catalytic activity">
    <reaction evidence="7">
        <text>an N-acyl-L-alpha-aminoacyl-tRNA + H2O = an N-acyl-L-amino acid + a tRNA + H(+)</text>
        <dbReference type="Rhea" id="RHEA:54448"/>
        <dbReference type="Rhea" id="RHEA-COMP:10123"/>
        <dbReference type="Rhea" id="RHEA-COMP:13883"/>
        <dbReference type="ChEBI" id="CHEBI:15377"/>
        <dbReference type="ChEBI" id="CHEBI:15378"/>
        <dbReference type="ChEBI" id="CHEBI:59874"/>
        <dbReference type="ChEBI" id="CHEBI:78442"/>
        <dbReference type="ChEBI" id="CHEBI:138191"/>
        <dbReference type="EC" id="3.1.1.29"/>
    </reaction>
</comment>
<feature type="site" description="Stabilizes the basic form of H active site to accept a proton" evidence="7">
    <location>
        <position position="101"/>
    </location>
</feature>
<keyword evidence="4 7" id="KW-0694">RNA-binding</keyword>
<dbReference type="EMBL" id="JMCC02000103">
    <property type="protein sequence ID" value="KIG13260.1"/>
    <property type="molecule type" value="Genomic_DNA"/>
</dbReference>
<gene>
    <name evidence="7" type="primary">pth</name>
    <name evidence="9" type="ORF">DB30_00404</name>
</gene>